<comment type="caution">
    <text evidence="7">The sequence shown here is derived from an EMBL/GenBank/DDBJ whole genome shotgun (WGS) entry which is preliminary data.</text>
</comment>
<organism evidence="7 8">
    <name type="scientific">Tetracentron sinense</name>
    <name type="common">Spur-leaf</name>
    <dbReference type="NCBI Taxonomy" id="13715"/>
    <lineage>
        <taxon>Eukaryota</taxon>
        <taxon>Viridiplantae</taxon>
        <taxon>Streptophyta</taxon>
        <taxon>Embryophyta</taxon>
        <taxon>Tracheophyta</taxon>
        <taxon>Spermatophyta</taxon>
        <taxon>Magnoliopsida</taxon>
        <taxon>Trochodendrales</taxon>
        <taxon>Trochodendraceae</taxon>
        <taxon>Tetracentron</taxon>
    </lineage>
</organism>
<keyword evidence="1" id="KW-0677">Repeat</keyword>
<evidence type="ECO:0000256" key="3">
    <source>
        <dbReference type="SAM" id="MobiDB-lite"/>
    </source>
</evidence>
<gene>
    <name evidence="7" type="ORF">HHK36_005979</name>
</gene>
<dbReference type="OrthoDB" id="611536at2759"/>
<reference evidence="7 8" key="1">
    <citation type="submission" date="2020-04" db="EMBL/GenBank/DDBJ databases">
        <title>Plant Genome Project.</title>
        <authorList>
            <person name="Zhang R.-G."/>
        </authorList>
    </citation>
    <scope>NUCLEOTIDE SEQUENCE [LARGE SCALE GENOMIC DNA]</scope>
    <source>
        <strain evidence="7">YNK0</strain>
        <tissue evidence="7">Leaf</tissue>
    </source>
</reference>
<feature type="region of interest" description="Disordered" evidence="3">
    <location>
        <begin position="159"/>
        <end position="178"/>
    </location>
</feature>
<dbReference type="Proteomes" id="UP000655225">
    <property type="component" value="Unassembled WGS sequence"/>
</dbReference>
<dbReference type="InterPro" id="IPR055414">
    <property type="entry name" value="LRR_R13L4/SHOC2-like"/>
</dbReference>
<dbReference type="InterPro" id="IPR036388">
    <property type="entry name" value="WH-like_DNA-bd_sf"/>
</dbReference>
<dbReference type="GO" id="GO:0098542">
    <property type="term" value="P:defense response to other organism"/>
    <property type="evidence" value="ECO:0007669"/>
    <property type="project" value="TreeGrafter"/>
</dbReference>
<evidence type="ECO:0000313" key="7">
    <source>
        <dbReference type="EMBL" id="KAF8406858.1"/>
    </source>
</evidence>
<accession>A0A835DKG2</accession>
<sequence>MTGSMADAFVGVTNVSAEEDDEAMLIAQVRGLNYGVKNWMKGLKSYSFPESLICMQLEQIVWKVRFRRDLQSRHKLCNELELVLKGLMQMRLFLSDAERSDVVMKNWVENLKGVASEVEGVIDKFIQDTVTKMGFRKRRSVELLRASIPANFVFRQAEAGTSRPGETGNRKTAHHRGNRAPRDFHCRLMESGKTALAWETYNSKAVKENFPCRVWVNVFELYDTGEILQEIADRVDRLFQFQKDKRTSTEEEDLVQNLCDFLKTRKYLIVLAEVWTINVWNKLKAAFPDSDNGSRVLLVTRDKYVPLQSWLVYAYEGWNLINRKRTTESVRLARHWSWKMRSSTEDEPFAIARHREGERLNEDESWELFTRKVSVPLEFEQIARELVRNCEGMALTIVRLGAVLMSMIDAKTEEEWTRTLRLSHKPGRLRLYIMAMNGDNDLPLYLMRCLLYVVYNFSAKSKIPARRLIALWIAEGLVEDTPFGLSNEDDGLSSEDVAETYLTALINRNLIQVAKQKFDGEVKSCRLPNDARQQFWLSKAEEANFLLSHRTRNSMSESSPSKEMILRLVDHLDEKDACLIHLHGTDKNPSLHRYKYISSFLSFDLREGSKPGEDIDYFLHRGISSRCFKLLRVLDLEDVFKRRLNRVLGKLIHLRFEPVRGGALPHLQTLWGVLVDEESQVKNGLDQSTDLRFLELTCRPMSEKSQQALAEWVEKLKLLRSLRLKSTDDLGRPSDLYLNSLSGLGDLSTLYMCGKLQKLFDVPEFPKSLTGLTLSASKLTADPMQALGELPNLRILELYSGSYTGKSMVCSSNQLRQLRLWKLAELEGWTVQNEAMPSIREIEIRFCYKLKMLPDGLQHLSTLRILKLTGMPQEFTAKVDRNKIPESCEVILVDVKLEPELDSGAIYI</sequence>
<dbReference type="Gene3D" id="3.80.10.10">
    <property type="entry name" value="Ribonuclease Inhibitor"/>
    <property type="match status" value="1"/>
</dbReference>
<feature type="domain" description="NB-ARC" evidence="4">
    <location>
        <begin position="191"/>
        <end position="305"/>
    </location>
</feature>
<proteinExistence type="predicted"/>
<feature type="domain" description="Disease resistance R13L4/SHOC-2-like LRR" evidence="6">
    <location>
        <begin position="662"/>
        <end position="869"/>
    </location>
</feature>
<keyword evidence="8" id="KW-1185">Reference proteome</keyword>
<evidence type="ECO:0000313" key="8">
    <source>
        <dbReference type="Proteomes" id="UP000655225"/>
    </source>
</evidence>
<dbReference type="Gene3D" id="3.40.50.300">
    <property type="entry name" value="P-loop containing nucleotide triphosphate hydrolases"/>
    <property type="match status" value="1"/>
</dbReference>
<evidence type="ECO:0000259" key="5">
    <source>
        <dbReference type="Pfam" id="PF23559"/>
    </source>
</evidence>
<dbReference type="PANTHER" id="PTHR23155">
    <property type="entry name" value="DISEASE RESISTANCE PROTEIN RP"/>
    <property type="match status" value="1"/>
</dbReference>
<evidence type="ECO:0000259" key="6">
    <source>
        <dbReference type="Pfam" id="PF23598"/>
    </source>
</evidence>
<dbReference type="InterPro" id="IPR058922">
    <property type="entry name" value="WHD_DRP"/>
</dbReference>
<dbReference type="InterPro" id="IPR044974">
    <property type="entry name" value="Disease_R_plants"/>
</dbReference>
<dbReference type="InterPro" id="IPR032675">
    <property type="entry name" value="LRR_dom_sf"/>
</dbReference>
<dbReference type="InterPro" id="IPR027417">
    <property type="entry name" value="P-loop_NTPase"/>
</dbReference>
<dbReference type="EMBL" id="JABCRI010000004">
    <property type="protein sequence ID" value="KAF8406858.1"/>
    <property type="molecule type" value="Genomic_DNA"/>
</dbReference>
<dbReference type="SUPFAM" id="SSF52047">
    <property type="entry name" value="RNI-like"/>
    <property type="match status" value="1"/>
</dbReference>
<dbReference type="Pfam" id="PF00931">
    <property type="entry name" value="NB-ARC"/>
    <property type="match status" value="1"/>
</dbReference>
<dbReference type="GO" id="GO:0043531">
    <property type="term" value="F:ADP binding"/>
    <property type="evidence" value="ECO:0007669"/>
    <property type="project" value="InterPro"/>
</dbReference>
<protein>
    <submittedName>
        <fullName evidence="7">Uncharacterized protein</fullName>
    </submittedName>
</protein>
<dbReference type="AlphaFoldDB" id="A0A835DKG2"/>
<feature type="domain" description="Disease resistance protein winged helix" evidence="5">
    <location>
        <begin position="457"/>
        <end position="527"/>
    </location>
</feature>
<dbReference type="InterPro" id="IPR042197">
    <property type="entry name" value="Apaf_helical"/>
</dbReference>
<evidence type="ECO:0000256" key="2">
    <source>
        <dbReference type="ARBA" id="ARBA00022821"/>
    </source>
</evidence>
<name>A0A835DKG2_TETSI</name>
<keyword evidence="2" id="KW-0611">Plant defense</keyword>
<dbReference type="InterPro" id="IPR002182">
    <property type="entry name" value="NB-ARC"/>
</dbReference>
<evidence type="ECO:0000256" key="1">
    <source>
        <dbReference type="ARBA" id="ARBA00022737"/>
    </source>
</evidence>
<dbReference type="Pfam" id="PF23598">
    <property type="entry name" value="LRR_14"/>
    <property type="match status" value="1"/>
</dbReference>
<dbReference type="PANTHER" id="PTHR23155:SF955">
    <property type="entry name" value="AAA+ ATPASE DOMAIN-CONTAINING PROTEIN"/>
    <property type="match status" value="1"/>
</dbReference>
<dbReference type="Gene3D" id="1.10.8.430">
    <property type="entry name" value="Helical domain of apoptotic protease-activating factors"/>
    <property type="match status" value="1"/>
</dbReference>
<dbReference type="Pfam" id="PF23559">
    <property type="entry name" value="WHD_DRP"/>
    <property type="match status" value="1"/>
</dbReference>
<dbReference type="SUPFAM" id="SSF52540">
    <property type="entry name" value="P-loop containing nucleoside triphosphate hydrolases"/>
    <property type="match status" value="1"/>
</dbReference>
<dbReference type="Gene3D" id="1.10.10.10">
    <property type="entry name" value="Winged helix-like DNA-binding domain superfamily/Winged helix DNA-binding domain"/>
    <property type="match status" value="1"/>
</dbReference>
<evidence type="ECO:0000259" key="4">
    <source>
        <dbReference type="Pfam" id="PF00931"/>
    </source>
</evidence>